<dbReference type="InterPro" id="IPR031468">
    <property type="entry name" value="SMP_LBD"/>
</dbReference>
<keyword evidence="8 13" id="KW-1133">Transmembrane helix</keyword>
<keyword evidence="5" id="KW-0479">Metal-binding</keyword>
<dbReference type="CDD" id="cd00030">
    <property type="entry name" value="C2"/>
    <property type="match status" value="2"/>
</dbReference>
<dbReference type="Gene3D" id="2.60.40.150">
    <property type="entry name" value="C2 domain"/>
    <property type="match status" value="2"/>
</dbReference>
<dbReference type="GO" id="GO:0016020">
    <property type="term" value="C:membrane"/>
    <property type="evidence" value="ECO:0007669"/>
    <property type="project" value="UniProtKB-SubCell"/>
</dbReference>
<dbReference type="Pfam" id="PF00168">
    <property type="entry name" value="C2"/>
    <property type="match status" value="2"/>
</dbReference>
<evidence type="ECO:0000256" key="7">
    <source>
        <dbReference type="ARBA" id="ARBA00022837"/>
    </source>
</evidence>
<evidence type="ECO:0000256" key="10">
    <source>
        <dbReference type="ARBA" id="ARBA00023121"/>
    </source>
</evidence>
<evidence type="ECO:0000256" key="9">
    <source>
        <dbReference type="ARBA" id="ARBA00023055"/>
    </source>
</evidence>
<keyword evidence="11 13" id="KW-0472">Membrane</keyword>
<keyword evidence="4 13" id="KW-0812">Transmembrane</keyword>
<organism evidence="16 17">
    <name type="scientific">Coccomyxa viridis</name>
    <dbReference type="NCBI Taxonomy" id="1274662"/>
    <lineage>
        <taxon>Eukaryota</taxon>
        <taxon>Viridiplantae</taxon>
        <taxon>Chlorophyta</taxon>
        <taxon>core chlorophytes</taxon>
        <taxon>Trebouxiophyceae</taxon>
        <taxon>Trebouxiophyceae incertae sedis</taxon>
        <taxon>Coccomyxaceae</taxon>
        <taxon>Coccomyxa</taxon>
    </lineage>
</organism>
<dbReference type="GO" id="GO:0005783">
    <property type="term" value="C:endoplasmic reticulum"/>
    <property type="evidence" value="ECO:0007669"/>
    <property type="project" value="TreeGrafter"/>
</dbReference>
<dbReference type="SMART" id="SM00239">
    <property type="entry name" value="C2"/>
    <property type="match status" value="2"/>
</dbReference>
<reference evidence="16 17" key="1">
    <citation type="submission" date="2023-10" db="EMBL/GenBank/DDBJ databases">
        <authorList>
            <person name="Maclean D."/>
            <person name="Macfadyen A."/>
        </authorList>
    </citation>
    <scope>NUCLEOTIDE SEQUENCE [LARGE SCALE GENOMIC DNA]</scope>
</reference>
<dbReference type="GO" id="GO:0006869">
    <property type="term" value="P:lipid transport"/>
    <property type="evidence" value="ECO:0007669"/>
    <property type="project" value="UniProtKB-KW"/>
</dbReference>
<proteinExistence type="inferred from homology"/>
<evidence type="ECO:0000256" key="12">
    <source>
        <dbReference type="SAM" id="MobiDB-lite"/>
    </source>
</evidence>
<dbReference type="AlphaFoldDB" id="A0AAV1HRM0"/>
<keyword evidence="10" id="KW-0446">Lipid-binding</keyword>
<accession>A0AAV1HRM0</accession>
<evidence type="ECO:0000256" key="1">
    <source>
        <dbReference type="ARBA" id="ARBA00004167"/>
    </source>
</evidence>
<dbReference type="PANTHER" id="PTHR10774:SF190">
    <property type="entry name" value="C2 CALCIUM_LIPID-BINDING ENDONUCLEASE_EXONUCLEASE_PHOSPHATASE-RELATED"/>
    <property type="match status" value="1"/>
</dbReference>
<feature type="domain" description="SMP-LTD" evidence="15">
    <location>
        <begin position="227"/>
        <end position="415"/>
    </location>
</feature>
<gene>
    <name evidence="16" type="ORF">CVIRNUC_000875</name>
</gene>
<dbReference type="GO" id="GO:0008289">
    <property type="term" value="F:lipid binding"/>
    <property type="evidence" value="ECO:0007669"/>
    <property type="project" value="UniProtKB-KW"/>
</dbReference>
<evidence type="ECO:0000259" key="14">
    <source>
        <dbReference type="PROSITE" id="PS50004"/>
    </source>
</evidence>
<dbReference type="SUPFAM" id="SSF49562">
    <property type="entry name" value="C2 domain (Calcium/lipid-binding domain, CaLB)"/>
    <property type="match status" value="2"/>
</dbReference>
<dbReference type="Pfam" id="PF17047">
    <property type="entry name" value="SMP_LBD"/>
    <property type="match status" value="1"/>
</dbReference>
<feature type="transmembrane region" description="Helical" evidence="13">
    <location>
        <begin position="145"/>
        <end position="164"/>
    </location>
</feature>
<dbReference type="PRINTS" id="PR00360">
    <property type="entry name" value="C2DOMAIN"/>
</dbReference>
<feature type="compositionally biased region" description="Basic residues" evidence="12">
    <location>
        <begin position="1"/>
        <end position="12"/>
    </location>
</feature>
<feature type="domain" description="C2" evidence="14">
    <location>
        <begin position="575"/>
        <end position="696"/>
    </location>
</feature>
<dbReference type="PROSITE" id="PS50004">
    <property type="entry name" value="C2"/>
    <property type="match status" value="2"/>
</dbReference>
<comment type="subcellular location">
    <subcellularLocation>
        <location evidence="1">Membrane</location>
        <topology evidence="1">Single-pass membrane protein</topology>
    </subcellularLocation>
</comment>
<comment type="caution">
    <text evidence="16">The sequence shown here is derived from an EMBL/GenBank/DDBJ whole genome shotgun (WGS) entry which is preliminary data.</text>
</comment>
<evidence type="ECO:0000313" key="17">
    <source>
        <dbReference type="Proteomes" id="UP001314263"/>
    </source>
</evidence>
<dbReference type="Proteomes" id="UP001314263">
    <property type="component" value="Unassembled WGS sequence"/>
</dbReference>
<evidence type="ECO:0000256" key="5">
    <source>
        <dbReference type="ARBA" id="ARBA00022723"/>
    </source>
</evidence>
<dbReference type="InterPro" id="IPR035892">
    <property type="entry name" value="C2_domain_sf"/>
</dbReference>
<dbReference type="GO" id="GO:0046872">
    <property type="term" value="F:metal ion binding"/>
    <property type="evidence" value="ECO:0007669"/>
    <property type="project" value="UniProtKB-KW"/>
</dbReference>
<dbReference type="CDD" id="cd21677">
    <property type="entry name" value="SMP_SYT"/>
    <property type="match status" value="1"/>
</dbReference>
<dbReference type="EMBL" id="CAUYUE010000001">
    <property type="protein sequence ID" value="CAK0737220.1"/>
    <property type="molecule type" value="Genomic_DNA"/>
</dbReference>
<evidence type="ECO:0000256" key="6">
    <source>
        <dbReference type="ARBA" id="ARBA00022737"/>
    </source>
</evidence>
<protein>
    <submittedName>
        <fullName evidence="16">Uncharacterized protein</fullName>
    </submittedName>
</protein>
<feature type="transmembrane region" description="Helical" evidence="13">
    <location>
        <begin position="170"/>
        <end position="188"/>
    </location>
</feature>
<dbReference type="PROSITE" id="PS51847">
    <property type="entry name" value="SMP"/>
    <property type="match status" value="1"/>
</dbReference>
<evidence type="ECO:0000256" key="13">
    <source>
        <dbReference type="SAM" id="Phobius"/>
    </source>
</evidence>
<sequence>MGLFSKKKRSDRKYKSEEAHDDPDPDFKKRKDPYLVIGDAPTRPMFAGKGLESNTEYQYQRQSQEDSSDIGAGQDGKSSKTMQQDPVTPAQNGKAAEEKGGKAAGVKPDDAAAAPAITATKKAGPGPVKPIIPDREGTVIHVGKVFQALALAYVIFLALLVKWLKPDALSLTSSIVTGAVLGLAYSLVQAWNKRQRSSLRNLLRLAPGRKGLRKALGDVPSWVAFQDREKVEWMNRMVQGMWPYYDKAIGAAIKEAVEPMMDQYKPPGLIKKIYFSKLTFGESPIRIDNVWVEDEGEDHVLMEVAFRWAGDANIGIAIELPAGGEHTRMVPKVTDLQVAGVARVILSPLVPVIPGFGAAIVALRKPPLMHFRLDFGKAFGGSFTAKGVRLWLDPFIRETLTEMIVWPNRIVVPILPEEQAGPLDHLYLRHVGLLVVHVMEGRDLKKMDAFGKADPFLELYTQPTCVEKTEHQKKTLSPTWNEDKWLLVQEPKTQAMRVQMFDHDVLNLKELMHINVVKGIKDTIGAKTFMGRASIPIRPFADRPGEPVTDWYEMGKGEWSNDDGTGSGEGQVQLRVTYFPFELLYSKPRDASLGAVLVTVKKASDLPAADGNGLSDPYVRLTLDERKQKTSIQRRTLTPTWNEKKEWMHVPVVELLEVTVWDSDEFMNDSCLGVVEVDIAEDVAKVPGGRIYKTWYLQDVPKDQKTKHTPNANITLQIQWVPFDFTF</sequence>
<comment type="similarity">
    <text evidence="2">Belongs to the synaptotagmin family.</text>
</comment>
<dbReference type="InterPro" id="IPR045050">
    <property type="entry name" value="Synaptotagmin_plant"/>
</dbReference>
<keyword evidence="3" id="KW-0813">Transport</keyword>
<keyword evidence="6" id="KW-0677">Repeat</keyword>
<feature type="domain" description="C2" evidence="14">
    <location>
        <begin position="406"/>
        <end position="552"/>
    </location>
</feature>
<dbReference type="PANTHER" id="PTHR10774">
    <property type="entry name" value="EXTENDED SYNAPTOTAGMIN-RELATED"/>
    <property type="match status" value="1"/>
</dbReference>
<evidence type="ECO:0000256" key="2">
    <source>
        <dbReference type="ARBA" id="ARBA00006996"/>
    </source>
</evidence>
<dbReference type="InterPro" id="IPR000008">
    <property type="entry name" value="C2_dom"/>
</dbReference>
<feature type="compositionally biased region" description="Polar residues" evidence="12">
    <location>
        <begin position="79"/>
        <end position="91"/>
    </location>
</feature>
<evidence type="ECO:0000256" key="4">
    <source>
        <dbReference type="ARBA" id="ARBA00022692"/>
    </source>
</evidence>
<feature type="compositionally biased region" description="Polar residues" evidence="12">
    <location>
        <begin position="52"/>
        <end position="62"/>
    </location>
</feature>
<keyword evidence="17" id="KW-1185">Reference proteome</keyword>
<name>A0AAV1HRM0_9CHLO</name>
<dbReference type="InterPro" id="IPR039010">
    <property type="entry name" value="Synaptotagmin_SMP"/>
</dbReference>
<feature type="region of interest" description="Disordered" evidence="12">
    <location>
        <begin position="1"/>
        <end position="109"/>
    </location>
</feature>
<evidence type="ECO:0000256" key="11">
    <source>
        <dbReference type="ARBA" id="ARBA00023136"/>
    </source>
</evidence>
<keyword evidence="7" id="KW-0106">Calcium</keyword>
<evidence type="ECO:0000256" key="3">
    <source>
        <dbReference type="ARBA" id="ARBA00022448"/>
    </source>
</evidence>
<keyword evidence="9" id="KW-0445">Lipid transport</keyword>
<evidence type="ECO:0000313" key="16">
    <source>
        <dbReference type="EMBL" id="CAK0737220.1"/>
    </source>
</evidence>
<evidence type="ECO:0000256" key="8">
    <source>
        <dbReference type="ARBA" id="ARBA00022989"/>
    </source>
</evidence>
<evidence type="ECO:0000259" key="15">
    <source>
        <dbReference type="PROSITE" id="PS51847"/>
    </source>
</evidence>